<protein>
    <submittedName>
        <fullName evidence="2">Uncharacterized protein</fullName>
    </submittedName>
</protein>
<gene>
    <name evidence="2" type="ORF">Acy02nite_68430</name>
</gene>
<dbReference type="AlphaFoldDB" id="A0A919M7N3"/>
<dbReference type="EMBL" id="BOMH01000056">
    <property type="protein sequence ID" value="GID68962.1"/>
    <property type="molecule type" value="Genomic_DNA"/>
</dbReference>
<feature type="compositionally biased region" description="Basic residues" evidence="1">
    <location>
        <begin position="98"/>
        <end position="112"/>
    </location>
</feature>
<dbReference type="RefSeq" id="WP_203750198.1">
    <property type="nucleotide sequence ID" value="NZ_BAAAUC010000001.1"/>
</dbReference>
<feature type="region of interest" description="Disordered" evidence="1">
    <location>
        <begin position="92"/>
        <end position="112"/>
    </location>
</feature>
<accession>A0A919M7N3</accession>
<reference evidence="2" key="1">
    <citation type="submission" date="2021-01" db="EMBL/GenBank/DDBJ databases">
        <title>Whole genome shotgun sequence of Actinoplanes cyaneus NBRC 14990.</title>
        <authorList>
            <person name="Komaki H."/>
            <person name="Tamura T."/>
        </authorList>
    </citation>
    <scope>NUCLEOTIDE SEQUENCE</scope>
    <source>
        <strain evidence="2">NBRC 14990</strain>
    </source>
</reference>
<name>A0A919M7N3_9ACTN</name>
<comment type="caution">
    <text evidence="2">The sequence shown here is derived from an EMBL/GenBank/DDBJ whole genome shotgun (WGS) entry which is preliminary data.</text>
</comment>
<keyword evidence="3" id="KW-1185">Reference proteome</keyword>
<sequence length="112" mass="12101">MPARIRLDHKGMGEMLRSAEIAATIALRAAHVERTVSEHPSIVRHEMPVERHAYASDRAGEDVAIEHAGGLAVEAKYGVLADAARAVALQVTTAKQQATRRRRKAKKGQAAS</sequence>
<organism evidence="2 3">
    <name type="scientific">Actinoplanes cyaneus</name>
    <dbReference type="NCBI Taxonomy" id="52696"/>
    <lineage>
        <taxon>Bacteria</taxon>
        <taxon>Bacillati</taxon>
        <taxon>Actinomycetota</taxon>
        <taxon>Actinomycetes</taxon>
        <taxon>Micromonosporales</taxon>
        <taxon>Micromonosporaceae</taxon>
        <taxon>Actinoplanes</taxon>
    </lineage>
</organism>
<proteinExistence type="predicted"/>
<evidence type="ECO:0000313" key="3">
    <source>
        <dbReference type="Proteomes" id="UP000619479"/>
    </source>
</evidence>
<dbReference type="Proteomes" id="UP000619479">
    <property type="component" value="Unassembled WGS sequence"/>
</dbReference>
<evidence type="ECO:0000256" key="1">
    <source>
        <dbReference type="SAM" id="MobiDB-lite"/>
    </source>
</evidence>
<evidence type="ECO:0000313" key="2">
    <source>
        <dbReference type="EMBL" id="GID68962.1"/>
    </source>
</evidence>